<evidence type="ECO:0000256" key="1">
    <source>
        <dbReference type="ARBA" id="ARBA00004651"/>
    </source>
</evidence>
<dbReference type="Gene3D" id="1.20.1250.20">
    <property type="entry name" value="MFS general substrate transporter like domains"/>
    <property type="match status" value="1"/>
</dbReference>
<dbReference type="Pfam" id="PF07690">
    <property type="entry name" value="MFS_1"/>
    <property type="match status" value="1"/>
</dbReference>
<keyword evidence="5 6" id="KW-0472">Membrane</keyword>
<dbReference type="RefSeq" id="WP_246230702.1">
    <property type="nucleotide sequence ID" value="NZ_AP022588.1"/>
</dbReference>
<feature type="transmembrane region" description="Helical" evidence="6">
    <location>
        <begin position="65"/>
        <end position="82"/>
    </location>
</feature>
<dbReference type="GO" id="GO:0005886">
    <property type="term" value="C:plasma membrane"/>
    <property type="evidence" value="ECO:0007669"/>
    <property type="project" value="UniProtKB-SubCell"/>
</dbReference>
<evidence type="ECO:0000256" key="5">
    <source>
        <dbReference type="ARBA" id="ARBA00023136"/>
    </source>
</evidence>
<proteinExistence type="predicted"/>
<dbReference type="EMBL" id="AP022588">
    <property type="protein sequence ID" value="BBY29599.1"/>
    <property type="molecule type" value="Genomic_DNA"/>
</dbReference>
<evidence type="ECO:0000313" key="8">
    <source>
        <dbReference type="Proteomes" id="UP000467193"/>
    </source>
</evidence>
<dbReference type="GO" id="GO:0022857">
    <property type="term" value="F:transmembrane transporter activity"/>
    <property type="evidence" value="ECO:0007669"/>
    <property type="project" value="InterPro"/>
</dbReference>
<evidence type="ECO:0000256" key="4">
    <source>
        <dbReference type="ARBA" id="ARBA00022989"/>
    </source>
</evidence>
<evidence type="ECO:0000313" key="7">
    <source>
        <dbReference type="EMBL" id="BBY29599.1"/>
    </source>
</evidence>
<feature type="transmembrane region" description="Helical" evidence="6">
    <location>
        <begin position="126"/>
        <end position="147"/>
    </location>
</feature>
<feature type="transmembrane region" description="Helical" evidence="6">
    <location>
        <begin position="231"/>
        <end position="248"/>
    </location>
</feature>
<dbReference type="AlphaFoldDB" id="A0A7I7QT68"/>
<name>A0A7I7QT68_9MYCO</name>
<organism evidence="7 8">
    <name type="scientific">Mycolicibacterium sediminis</name>
    <dbReference type="NCBI Taxonomy" id="1286180"/>
    <lineage>
        <taxon>Bacteria</taxon>
        <taxon>Bacillati</taxon>
        <taxon>Actinomycetota</taxon>
        <taxon>Actinomycetes</taxon>
        <taxon>Mycobacteriales</taxon>
        <taxon>Mycobacteriaceae</taxon>
        <taxon>Mycolicibacterium</taxon>
    </lineage>
</organism>
<evidence type="ECO:0000256" key="2">
    <source>
        <dbReference type="ARBA" id="ARBA00022475"/>
    </source>
</evidence>
<feature type="transmembrane region" description="Helical" evidence="6">
    <location>
        <begin position="345"/>
        <end position="364"/>
    </location>
</feature>
<keyword evidence="2" id="KW-1003">Cell membrane</keyword>
<dbReference type="InterPro" id="IPR011701">
    <property type="entry name" value="MFS"/>
</dbReference>
<comment type="subcellular location">
    <subcellularLocation>
        <location evidence="1">Cell membrane</location>
        <topology evidence="1">Multi-pass membrane protein</topology>
    </subcellularLocation>
</comment>
<protein>
    <recommendedName>
        <fullName evidence="9">MFS transporter</fullName>
    </recommendedName>
</protein>
<feature type="transmembrane region" description="Helical" evidence="6">
    <location>
        <begin position="283"/>
        <end position="305"/>
    </location>
</feature>
<feature type="transmembrane region" description="Helical" evidence="6">
    <location>
        <begin position="88"/>
        <end position="114"/>
    </location>
</feature>
<reference evidence="7 8" key="1">
    <citation type="journal article" date="2019" name="Emerg. Microbes Infect.">
        <title>Comprehensive subspecies identification of 175 nontuberculous mycobacteria species based on 7547 genomic profiles.</title>
        <authorList>
            <person name="Matsumoto Y."/>
            <person name="Kinjo T."/>
            <person name="Motooka D."/>
            <person name="Nabeya D."/>
            <person name="Jung N."/>
            <person name="Uechi K."/>
            <person name="Horii T."/>
            <person name="Iida T."/>
            <person name="Fujita J."/>
            <person name="Nakamura S."/>
        </authorList>
    </citation>
    <scope>NUCLEOTIDE SEQUENCE [LARGE SCALE GENOMIC DNA]</scope>
    <source>
        <strain evidence="7 8">JCM 17899</strain>
    </source>
</reference>
<feature type="transmembrane region" description="Helical" evidence="6">
    <location>
        <begin position="317"/>
        <end position="339"/>
    </location>
</feature>
<accession>A0A7I7QT68</accession>
<feature type="transmembrane region" description="Helical" evidence="6">
    <location>
        <begin position="198"/>
        <end position="219"/>
    </location>
</feature>
<gene>
    <name evidence="7" type="ORF">MSEDJ_36950</name>
</gene>
<dbReference type="PANTHER" id="PTHR43124:SF3">
    <property type="entry name" value="CHLORAMPHENICOL EFFLUX PUMP RV0191"/>
    <property type="match status" value="1"/>
</dbReference>
<keyword evidence="4 6" id="KW-1133">Transmembrane helix</keyword>
<dbReference type="PANTHER" id="PTHR43124">
    <property type="entry name" value="PURINE EFFLUX PUMP PBUE"/>
    <property type="match status" value="1"/>
</dbReference>
<feature type="transmembrane region" description="Helical" evidence="6">
    <location>
        <begin position="36"/>
        <end position="58"/>
    </location>
</feature>
<feature type="transmembrane region" description="Helical" evidence="6">
    <location>
        <begin position="260"/>
        <end position="277"/>
    </location>
</feature>
<feature type="transmembrane region" description="Helical" evidence="6">
    <location>
        <begin position="153"/>
        <end position="171"/>
    </location>
</feature>
<dbReference type="SUPFAM" id="SSF103473">
    <property type="entry name" value="MFS general substrate transporter"/>
    <property type="match status" value="1"/>
</dbReference>
<keyword evidence="3 6" id="KW-0812">Transmembrane</keyword>
<dbReference type="Proteomes" id="UP000467193">
    <property type="component" value="Chromosome"/>
</dbReference>
<dbReference type="InterPro" id="IPR050189">
    <property type="entry name" value="MFS_Efflux_Transporters"/>
</dbReference>
<dbReference type="InterPro" id="IPR036259">
    <property type="entry name" value="MFS_trans_sf"/>
</dbReference>
<dbReference type="KEGG" id="msei:MSEDJ_36950"/>
<evidence type="ECO:0008006" key="9">
    <source>
        <dbReference type="Google" id="ProtNLM"/>
    </source>
</evidence>
<evidence type="ECO:0000256" key="6">
    <source>
        <dbReference type="SAM" id="Phobius"/>
    </source>
</evidence>
<evidence type="ECO:0000256" key="3">
    <source>
        <dbReference type="ARBA" id="ARBA00022692"/>
    </source>
</evidence>
<keyword evidence="8" id="KW-1185">Reference proteome</keyword>
<sequence>MVAGTAFIAAMYGLVRLTYGLFLPDIQRDLGLDSTVAGAISSGSSLMYCLAAGTGFVLGRRLPRTLVLAATAAACLGVWGMAAAGDVAVFGICAVVGSAGAGFASPALVTIVARNVEARRVDSAQAMVNGGTGPGLVVAGLLALLLLPEWRTAWILVGVLTIALAAAVLAVDRGPTAERDERSAAASAAWVRAHARPLAAALVMGAGSSAVWIYGRSLLVEVGTGSERSTVVTWIVLGIGATAVIATARPVSTLTPPRAWALTCSLMTGGTALLAIAPQIPGVTLVACLVFGWGFTAGTSALIAWTSAIDPARSPAGTAMLFVALTFGQAVGAGLLGFLIGAAGFAAAFGVAAVLSAAAVAIGATRVSSDPVRAC</sequence>